<keyword evidence="3" id="KW-1185">Reference proteome</keyword>
<accession>A0A1M7Z777</accession>
<dbReference type="STRING" id="1123029.SAMN02745172_00360"/>
<gene>
    <name evidence="2" type="ORF">SAMN02745172_00360</name>
</gene>
<name>A0A1M7Z777_9HYPH</name>
<reference evidence="2 3" key="1">
    <citation type="submission" date="2016-12" db="EMBL/GenBank/DDBJ databases">
        <authorList>
            <person name="Song W.-J."/>
            <person name="Kurnit D.M."/>
        </authorList>
    </citation>
    <scope>NUCLEOTIDE SEQUENCE [LARGE SCALE GENOMIC DNA]</scope>
    <source>
        <strain evidence="2 3">DSM 19599</strain>
    </source>
</reference>
<evidence type="ECO:0000313" key="3">
    <source>
        <dbReference type="Proteomes" id="UP000186406"/>
    </source>
</evidence>
<dbReference type="EMBL" id="FRXO01000001">
    <property type="protein sequence ID" value="SHO60630.1"/>
    <property type="molecule type" value="Genomic_DNA"/>
</dbReference>
<dbReference type="Proteomes" id="UP000186406">
    <property type="component" value="Unassembled WGS sequence"/>
</dbReference>
<dbReference type="RefSeq" id="WP_073625480.1">
    <property type="nucleotide sequence ID" value="NZ_FRXO01000001.1"/>
</dbReference>
<evidence type="ECO:0000256" key="1">
    <source>
        <dbReference type="SAM" id="Phobius"/>
    </source>
</evidence>
<keyword evidence="1" id="KW-1133">Transmembrane helix</keyword>
<protein>
    <submittedName>
        <fullName evidence="2">Uncharacterized protein</fullName>
    </submittedName>
</protein>
<keyword evidence="1" id="KW-0472">Membrane</keyword>
<feature type="transmembrane region" description="Helical" evidence="1">
    <location>
        <begin position="174"/>
        <end position="192"/>
    </location>
</feature>
<sequence length="252" mass="27225">MRFRTKAAVLGALSAAVAFVMLIVVGSRVAEQSDRKLKEAHLEFVLARVNDAVQANLSLDLPLGELQDLIQLFERTITEEADIEAVEVFTADGVSAFGTDRGAEGERVPGAWLAALRNNHGHRFWRVLDRDDLVLGTAVETDFGTVAGYTVIVVKANVVDETANVVVPAISQSVLPLIFVVIVGGIGGFYAADFHQRRTRRIARRLLDDELQPQPGDEPLVVVTANAAGSIRHARGVIAGINRDLQAIDAEI</sequence>
<dbReference type="AlphaFoldDB" id="A0A1M7Z777"/>
<dbReference type="OrthoDB" id="7334386at2"/>
<proteinExistence type="predicted"/>
<organism evidence="2 3">
    <name type="scientific">Pseudoxanthobacter soli DSM 19599</name>
    <dbReference type="NCBI Taxonomy" id="1123029"/>
    <lineage>
        <taxon>Bacteria</taxon>
        <taxon>Pseudomonadati</taxon>
        <taxon>Pseudomonadota</taxon>
        <taxon>Alphaproteobacteria</taxon>
        <taxon>Hyphomicrobiales</taxon>
        <taxon>Segnochrobactraceae</taxon>
        <taxon>Pseudoxanthobacter</taxon>
    </lineage>
</organism>
<evidence type="ECO:0000313" key="2">
    <source>
        <dbReference type="EMBL" id="SHO60630.1"/>
    </source>
</evidence>
<keyword evidence="1" id="KW-0812">Transmembrane</keyword>